<evidence type="ECO:0000313" key="2">
    <source>
        <dbReference type="Proteomes" id="UP000177583"/>
    </source>
</evidence>
<gene>
    <name evidence="1" type="ORF">A2557_10580</name>
</gene>
<accession>A0A1F6GVL7</accession>
<protein>
    <submittedName>
        <fullName evidence="1">Uncharacterized protein</fullName>
    </submittedName>
</protein>
<sequence>MSNLQEPLGACFGANLIHAAFKQIRESGSSRLKEVFQKSRDAHRNYIADCEGLEEVNSEAAIATIIEMLNKDQAAAEEGLAKVGKFWKVWTLLASGLNGFILIMGLD</sequence>
<dbReference type="EMBL" id="MFNF01000026">
    <property type="protein sequence ID" value="OGH02080.1"/>
    <property type="molecule type" value="Genomic_DNA"/>
</dbReference>
<organism evidence="1 2">
    <name type="scientific">Candidatus Lambdaproteobacteria bacterium RIFOXYD2_FULL_56_26</name>
    <dbReference type="NCBI Taxonomy" id="1817773"/>
    <lineage>
        <taxon>Bacteria</taxon>
        <taxon>Pseudomonadati</taxon>
        <taxon>Pseudomonadota</taxon>
        <taxon>Candidatus Lambdaproteobacteria</taxon>
    </lineage>
</organism>
<proteinExistence type="predicted"/>
<comment type="caution">
    <text evidence="1">The sequence shown here is derived from an EMBL/GenBank/DDBJ whole genome shotgun (WGS) entry which is preliminary data.</text>
</comment>
<dbReference type="AlphaFoldDB" id="A0A1F6GVL7"/>
<evidence type="ECO:0000313" key="1">
    <source>
        <dbReference type="EMBL" id="OGH02080.1"/>
    </source>
</evidence>
<reference evidence="1 2" key="1">
    <citation type="journal article" date="2016" name="Nat. Commun.">
        <title>Thousands of microbial genomes shed light on interconnected biogeochemical processes in an aquifer system.</title>
        <authorList>
            <person name="Anantharaman K."/>
            <person name="Brown C.T."/>
            <person name="Hug L.A."/>
            <person name="Sharon I."/>
            <person name="Castelle C.J."/>
            <person name="Probst A.J."/>
            <person name="Thomas B.C."/>
            <person name="Singh A."/>
            <person name="Wilkins M.J."/>
            <person name="Karaoz U."/>
            <person name="Brodie E.L."/>
            <person name="Williams K.H."/>
            <person name="Hubbard S.S."/>
            <person name="Banfield J.F."/>
        </authorList>
    </citation>
    <scope>NUCLEOTIDE SEQUENCE [LARGE SCALE GENOMIC DNA]</scope>
</reference>
<name>A0A1F6GVL7_9PROT</name>
<dbReference type="Proteomes" id="UP000177583">
    <property type="component" value="Unassembled WGS sequence"/>
</dbReference>